<protein>
    <submittedName>
        <fullName evidence="5">Acyl-CoA thioesterase/BAAT N-terminal domain-containing protein</fullName>
    </submittedName>
</protein>
<organism evidence="5 7">
    <name type="scientific">Corynebacterium antarcticum</name>
    <dbReference type="NCBI Taxonomy" id="2800405"/>
    <lineage>
        <taxon>Bacteria</taxon>
        <taxon>Bacillati</taxon>
        <taxon>Actinomycetota</taxon>
        <taxon>Actinomycetes</taxon>
        <taxon>Mycobacteriales</taxon>
        <taxon>Corynebacteriaceae</taxon>
        <taxon>Corynebacterium</taxon>
    </lineage>
</organism>
<accession>A0A9Q4CB21</accession>
<name>A0A9Q4CB21_9CORY</name>
<dbReference type="AlphaFoldDB" id="A0A9Q4CB21"/>
<dbReference type="InterPro" id="IPR016662">
    <property type="entry name" value="Acyl-CoA_thioEstase_long-chain"/>
</dbReference>
<comment type="caution">
    <text evidence="5">The sequence shown here is derived from an EMBL/GenBank/DDBJ whole genome shotgun (WGS) entry which is preliminary data.</text>
</comment>
<evidence type="ECO:0000313" key="6">
    <source>
        <dbReference type="Proteomes" id="UP000650005"/>
    </source>
</evidence>
<dbReference type="Pfam" id="PF08840">
    <property type="entry name" value="BAAT_C"/>
    <property type="match status" value="1"/>
</dbReference>
<dbReference type="Pfam" id="PF04775">
    <property type="entry name" value="Bile_Hydr_Trans"/>
    <property type="match status" value="1"/>
</dbReference>
<dbReference type="EMBL" id="JAPMKX010000001">
    <property type="protein sequence ID" value="MCX7537501.1"/>
    <property type="molecule type" value="Genomic_DNA"/>
</dbReference>
<evidence type="ECO:0000313" key="4">
    <source>
        <dbReference type="EMBL" id="MBK1845104.1"/>
    </source>
</evidence>
<dbReference type="InterPro" id="IPR014940">
    <property type="entry name" value="BAAT_C"/>
</dbReference>
<dbReference type="GO" id="GO:0006637">
    <property type="term" value="P:acyl-CoA metabolic process"/>
    <property type="evidence" value="ECO:0007669"/>
    <property type="project" value="InterPro"/>
</dbReference>
<dbReference type="InterPro" id="IPR006862">
    <property type="entry name" value="Thio_Ohase/aa_AcTrfase"/>
</dbReference>
<dbReference type="RefSeq" id="WP_200260973.1">
    <property type="nucleotide sequence ID" value="NZ_JAENIP020000001.1"/>
</dbReference>
<comment type="similarity">
    <text evidence="1">Belongs to the C/M/P thioester hydrolase family.</text>
</comment>
<sequence length="429" mass="43461">MADMFLDVPPVSGLSAPFPIRVSDVSPGAVVRIGVRATDAAGVVWSSTTEFTADGEGRVDTGSSLPGAAEWGPANSMGPLWTLRSEHATPGHGFALEPSGAVSLDVRVRSTDAALGAGASRTIGRRAHEVDAPPVPGIRSARLFVPDDAAPHPGVVLLGGAEGGVPAAAAAELADGGWSTVAWDWFPGESGGVDVGELRAALRAFVDHPLVAGDHVALIGRGRGAELALLLAVAEPDLVGPVVAHSPTDVRTNDPHADPSATTYLGDAGPAVDLPAPELGSAFARFRSRLRPALAHKPTELAGYYADARRKAGEEAVAAARIPVENIRGPLLVTAGTDDAVWDSETMAGALAQRAAEAGIDAYAVVYPGAGHGVGWPFTPAGLPVPDTITAYGSMVALGGNRTSSGAAAAGSRDVVLEFLGEFHGGEAP</sequence>
<feature type="domain" description="Acyl-CoA thioester hydrolase/bile acid-CoA amino acid N-acetyltransferase" evidence="2">
    <location>
        <begin position="17"/>
        <end position="91"/>
    </location>
</feature>
<feature type="domain" description="BAAT/Acyl-CoA thioester hydrolase C-terminal" evidence="3">
    <location>
        <begin position="201"/>
        <end position="420"/>
    </location>
</feature>
<keyword evidence="6" id="KW-1185">Reference proteome</keyword>
<dbReference type="InterPro" id="IPR029058">
    <property type="entry name" value="AB_hydrolase_fold"/>
</dbReference>
<dbReference type="Proteomes" id="UP000650005">
    <property type="component" value="Unassembled WGS sequence"/>
</dbReference>
<dbReference type="Gene3D" id="2.60.40.2240">
    <property type="entry name" value="Acyl-CoA thioester hydrolase/BAAT N-terminal domain"/>
    <property type="match status" value="1"/>
</dbReference>
<reference evidence="5" key="2">
    <citation type="submission" date="2022-11" db="EMBL/GenBank/DDBJ databases">
        <title>Corynebacterium sp. isolated from Penguins.</title>
        <authorList>
            <person name="Sedlar K."/>
            <person name="Svec P."/>
        </authorList>
    </citation>
    <scope>NUCLEOTIDE SEQUENCE</scope>
    <source>
        <strain evidence="5">P5875</strain>
    </source>
</reference>
<dbReference type="EMBL" id="JAENIP010000017">
    <property type="protein sequence ID" value="MBK1845104.1"/>
    <property type="molecule type" value="Genomic_DNA"/>
</dbReference>
<dbReference type="Gene3D" id="3.40.50.1820">
    <property type="entry name" value="alpha/beta hydrolase"/>
    <property type="match status" value="1"/>
</dbReference>
<evidence type="ECO:0000313" key="5">
    <source>
        <dbReference type="EMBL" id="MCX7537501.1"/>
    </source>
</evidence>
<dbReference type="PIRSF" id="PIRSF016521">
    <property type="entry name" value="Acyl-CoA_hydro"/>
    <property type="match status" value="1"/>
</dbReference>
<dbReference type="PANTHER" id="PTHR10824">
    <property type="entry name" value="ACYL-COENZYME A THIOESTERASE-RELATED"/>
    <property type="match status" value="1"/>
</dbReference>
<dbReference type="SUPFAM" id="SSF53474">
    <property type="entry name" value="alpha/beta-Hydrolases"/>
    <property type="match status" value="1"/>
</dbReference>
<evidence type="ECO:0000313" key="7">
    <source>
        <dbReference type="Proteomes" id="UP001070238"/>
    </source>
</evidence>
<dbReference type="GO" id="GO:0047617">
    <property type="term" value="F:fatty acyl-CoA hydrolase activity"/>
    <property type="evidence" value="ECO:0007669"/>
    <property type="project" value="TreeGrafter"/>
</dbReference>
<evidence type="ECO:0000259" key="2">
    <source>
        <dbReference type="Pfam" id="PF04775"/>
    </source>
</evidence>
<reference evidence="4" key="1">
    <citation type="submission" date="2021-01" db="EMBL/GenBank/DDBJ databases">
        <title>Characterization of Corynebacterium spp. from penguins.</title>
        <authorList>
            <person name="Svec P."/>
        </authorList>
    </citation>
    <scope>NUCLEOTIDE SEQUENCE</scope>
    <source>
        <strain evidence="4">CCM 8835</strain>
    </source>
</reference>
<proteinExistence type="inferred from homology"/>
<dbReference type="Proteomes" id="UP001070238">
    <property type="component" value="Unassembled WGS sequence"/>
</dbReference>
<dbReference type="GO" id="GO:0006631">
    <property type="term" value="P:fatty acid metabolic process"/>
    <property type="evidence" value="ECO:0007669"/>
    <property type="project" value="TreeGrafter"/>
</dbReference>
<dbReference type="InterPro" id="IPR042490">
    <property type="entry name" value="Thio_Ohase/BAAT_N"/>
</dbReference>
<evidence type="ECO:0000256" key="1">
    <source>
        <dbReference type="ARBA" id="ARBA00006538"/>
    </source>
</evidence>
<dbReference type="PANTHER" id="PTHR10824:SF36">
    <property type="entry name" value="ACYL-COA THIOESTERASE 17-RELATED"/>
    <property type="match status" value="1"/>
</dbReference>
<evidence type="ECO:0000259" key="3">
    <source>
        <dbReference type="Pfam" id="PF08840"/>
    </source>
</evidence>
<gene>
    <name evidence="4" type="ORF">JIM95_11075</name>
    <name evidence="5" type="ORF">OS123_02915</name>
</gene>